<sequence length="133" mass="14740">MKQKIVIWVLMTCDKCRSKALKIAVSVPGVERASLTGEERDHVEVEGDCIDSVKLTRRLRKNMAHAVLVSVSEVKKPNPAPKPDPKPEPKPAPKQPELVRCVVAPPPCYHACPPYHCCEVVDSNMYDPSCTIL</sequence>
<dbReference type="InterPro" id="IPR006121">
    <property type="entry name" value="HMA_dom"/>
</dbReference>
<keyword evidence="5" id="KW-1185">Reference proteome</keyword>
<evidence type="ECO:0000313" key="5">
    <source>
        <dbReference type="Proteomes" id="UP000231279"/>
    </source>
</evidence>
<comment type="subcellular location">
    <subcellularLocation>
        <location evidence="1">Membrane</location>
        <topology evidence="1">Peripheral membrane protein</topology>
    </subcellularLocation>
</comment>
<dbReference type="PROSITE" id="PS50846">
    <property type="entry name" value="HMA_2"/>
    <property type="match status" value="1"/>
</dbReference>
<dbReference type="GO" id="GO:0016020">
    <property type="term" value="C:membrane"/>
    <property type="evidence" value="ECO:0007669"/>
    <property type="project" value="UniProtKB-SubCell"/>
</dbReference>
<protein>
    <recommendedName>
        <fullName evidence="3">HMA domain-containing protein</fullName>
    </recommendedName>
</protein>
<evidence type="ECO:0000256" key="1">
    <source>
        <dbReference type="ARBA" id="ARBA00004170"/>
    </source>
</evidence>
<evidence type="ECO:0000256" key="2">
    <source>
        <dbReference type="SAM" id="MobiDB-lite"/>
    </source>
</evidence>
<dbReference type="Proteomes" id="UP000231279">
    <property type="component" value="Unassembled WGS sequence"/>
</dbReference>
<dbReference type="InterPro" id="IPR042885">
    <property type="entry name" value="HIPP47/16"/>
</dbReference>
<evidence type="ECO:0000313" key="4">
    <source>
        <dbReference type="EMBL" id="PIN01924.1"/>
    </source>
</evidence>
<dbReference type="STRING" id="429701.A0A2G9G9F0"/>
<reference evidence="5" key="1">
    <citation type="journal article" date="2018" name="Gigascience">
        <title>Genome assembly of the Pink Ipe (Handroanthus impetiginosus, Bignoniaceae), a highly valued, ecologically keystone Neotropical timber forest tree.</title>
        <authorList>
            <person name="Silva-Junior O.B."/>
            <person name="Grattapaglia D."/>
            <person name="Novaes E."/>
            <person name="Collevatti R.G."/>
        </authorList>
    </citation>
    <scope>NUCLEOTIDE SEQUENCE [LARGE SCALE GENOMIC DNA]</scope>
    <source>
        <strain evidence="5">cv. UFG-1</strain>
    </source>
</reference>
<accession>A0A2G9G9F0</accession>
<evidence type="ECO:0000259" key="3">
    <source>
        <dbReference type="PROSITE" id="PS50846"/>
    </source>
</evidence>
<dbReference type="GO" id="GO:0046872">
    <property type="term" value="F:metal ion binding"/>
    <property type="evidence" value="ECO:0007669"/>
    <property type="project" value="InterPro"/>
</dbReference>
<dbReference type="Gene3D" id="3.30.70.100">
    <property type="match status" value="1"/>
</dbReference>
<name>A0A2G9G9F0_9LAMI</name>
<dbReference type="EMBL" id="NKXS01006161">
    <property type="protein sequence ID" value="PIN01924.1"/>
    <property type="molecule type" value="Genomic_DNA"/>
</dbReference>
<comment type="caution">
    <text evidence="4">The sequence shown here is derived from an EMBL/GenBank/DDBJ whole genome shotgun (WGS) entry which is preliminary data.</text>
</comment>
<gene>
    <name evidence="4" type="ORF">CDL12_25563</name>
</gene>
<dbReference type="PANTHER" id="PTHR46932:SF12">
    <property type="entry name" value="HEAVY METAL-ASSOCIATED ISOPRENYLATED PLANT PROTEIN 47"/>
    <property type="match status" value="1"/>
</dbReference>
<dbReference type="AlphaFoldDB" id="A0A2G9G9F0"/>
<proteinExistence type="predicted"/>
<dbReference type="OrthoDB" id="692882at2759"/>
<organism evidence="4 5">
    <name type="scientific">Handroanthus impetiginosus</name>
    <dbReference type="NCBI Taxonomy" id="429701"/>
    <lineage>
        <taxon>Eukaryota</taxon>
        <taxon>Viridiplantae</taxon>
        <taxon>Streptophyta</taxon>
        <taxon>Embryophyta</taxon>
        <taxon>Tracheophyta</taxon>
        <taxon>Spermatophyta</taxon>
        <taxon>Magnoliopsida</taxon>
        <taxon>eudicotyledons</taxon>
        <taxon>Gunneridae</taxon>
        <taxon>Pentapetalae</taxon>
        <taxon>asterids</taxon>
        <taxon>lamiids</taxon>
        <taxon>Lamiales</taxon>
        <taxon>Bignoniaceae</taxon>
        <taxon>Crescentiina</taxon>
        <taxon>Tabebuia alliance</taxon>
        <taxon>Handroanthus</taxon>
    </lineage>
</organism>
<dbReference type="GO" id="GO:0009626">
    <property type="term" value="P:plant-type hypersensitive response"/>
    <property type="evidence" value="ECO:0007669"/>
    <property type="project" value="UniProtKB-KW"/>
</dbReference>
<feature type="region of interest" description="Disordered" evidence="2">
    <location>
        <begin position="72"/>
        <end position="95"/>
    </location>
</feature>
<dbReference type="PANTHER" id="PTHR46932">
    <property type="entry name" value="HEAVY METAL-ASSOCIATED ISOPRENYLATED PLANT PROTEIN 47"/>
    <property type="match status" value="1"/>
</dbReference>
<feature type="domain" description="HMA" evidence="3">
    <location>
        <begin position="2"/>
        <end position="67"/>
    </location>
</feature>